<evidence type="ECO:0000313" key="2">
    <source>
        <dbReference type="Proteomes" id="UP000504606"/>
    </source>
</evidence>
<proteinExistence type="predicted"/>
<dbReference type="AlphaFoldDB" id="A0A9C6X1N0"/>
<evidence type="ECO:0000256" key="1">
    <source>
        <dbReference type="SAM" id="MobiDB-lite"/>
    </source>
</evidence>
<name>A0A9C6X1N0_FRAOC</name>
<dbReference type="Proteomes" id="UP000504606">
    <property type="component" value="Unplaced"/>
</dbReference>
<dbReference type="OrthoDB" id="6585925at2759"/>
<keyword evidence="2" id="KW-1185">Reference proteome</keyword>
<dbReference type="KEGG" id="foc:127750289"/>
<dbReference type="RefSeq" id="XP_052127489.1">
    <property type="nucleotide sequence ID" value="XM_052271529.1"/>
</dbReference>
<evidence type="ECO:0000313" key="3">
    <source>
        <dbReference type="RefSeq" id="XP_052127489.1"/>
    </source>
</evidence>
<sequence length="77" mass="8591">MVDDGWLALMAEASSGVKFSKFSDYVLDTYVGDKAKFPPELWSRAPHSDPRTTNSAEGFHRHFNSQFTGSHPNEDGD</sequence>
<dbReference type="GeneID" id="127750289"/>
<protein>
    <submittedName>
        <fullName evidence="3">Uncharacterized protein LOC127750289</fullName>
    </submittedName>
</protein>
<accession>A0A9C6X1N0</accession>
<gene>
    <name evidence="3" type="primary">LOC127750289</name>
</gene>
<reference evidence="3" key="1">
    <citation type="submission" date="2025-08" db="UniProtKB">
        <authorList>
            <consortium name="RefSeq"/>
        </authorList>
    </citation>
    <scope>IDENTIFICATION</scope>
    <source>
        <tissue evidence="3">Whole organism</tissue>
    </source>
</reference>
<organism evidence="2 3">
    <name type="scientific">Frankliniella occidentalis</name>
    <name type="common">Western flower thrips</name>
    <name type="synonym">Euthrips occidentalis</name>
    <dbReference type="NCBI Taxonomy" id="133901"/>
    <lineage>
        <taxon>Eukaryota</taxon>
        <taxon>Metazoa</taxon>
        <taxon>Ecdysozoa</taxon>
        <taxon>Arthropoda</taxon>
        <taxon>Hexapoda</taxon>
        <taxon>Insecta</taxon>
        <taxon>Pterygota</taxon>
        <taxon>Neoptera</taxon>
        <taxon>Paraneoptera</taxon>
        <taxon>Thysanoptera</taxon>
        <taxon>Terebrantia</taxon>
        <taxon>Thripoidea</taxon>
        <taxon>Thripidae</taxon>
        <taxon>Frankliniella</taxon>
    </lineage>
</organism>
<feature type="region of interest" description="Disordered" evidence="1">
    <location>
        <begin position="41"/>
        <end position="77"/>
    </location>
</feature>